<evidence type="ECO:0000313" key="12">
    <source>
        <dbReference type="Proteomes" id="UP000076871"/>
    </source>
</evidence>
<feature type="repeat" description="WD" evidence="8">
    <location>
        <begin position="330"/>
        <end position="371"/>
    </location>
</feature>
<comment type="subcellular location">
    <subcellularLocation>
        <location evidence="1">Nucleus</location>
        <location evidence="1">Nucleolus</location>
    </subcellularLocation>
</comment>
<keyword evidence="6" id="KW-0804">Transcription</keyword>
<proteinExistence type="predicted"/>
<dbReference type="GO" id="GO:0003723">
    <property type="term" value="F:RNA binding"/>
    <property type="evidence" value="ECO:0007669"/>
    <property type="project" value="InterPro"/>
</dbReference>
<sequence>MPVPVDAVRPAPVSKAKIDLADIVRDDALTNSSPTPGKTRKRKWKAKGAEQVAELPDTVEAEPWSWKSLTESSASKIPPVFTEDGSYFFAVCGSSVKIFSVATSQVVSTLDASYIGESAAMGSSSASHAVTAAIINPHNPFQLLTGSHDGCLRIWDFLDAVLLQTINVKRPILYVAAHQNFKEHVFVAVERQGIKKTKGGRETEEHYSEVLRVSLQPTDETAGLSVQTSSKILQVGVMRRQATGLALSHSGAWLVATGGHTVYVCATSNLKGGFTKFVSPEHLTCFTFHPSEEYFATGDAIGCVRLWYCLNAGAMVKATGVKRTPQTTMMHWHAHAVSSIAFTPNGAYLLSGGEEAALVIWVLHSGQKEIVPRVGAPIVHVTSSKSGDREEEYLLSLADASFVFVRSSNLRISRSIARIKLDPATGHARPSIHDPVPLALHHPTSSLLLPSSHPSVLQIFSPSSSKLLSEIEVSPSNRVSRTDEKPLEPPRVEQAAISDSGEWMVTVDRRERGDAFHAEMHLKVWSWDPKSQSWLLNTRIHRPHGADKVTAVAFRPGARSADSLLLVTTGEDGNVKTWRIRSAKSKSGAIEEFWVARSTLRFRSEIPRHVSWSPDGSLFAVAMGTHICLYDEVTNSLEQVVTCTECGQISSAHFIGPNGRYIAAVGPRDLMLWDVVLSTSCWHYRSPSIIERLVAHTTNESFAVFEQLPSISTEPPSTKVLLFRPAWPYPSVSRTLPFRLRAAIMFPSLSGPSTMSSFTLVGVTDSWHVVLFGDDVRLPEEQGSTARAIDEDPSAGKRTLFQDIFGKSAFVNLNAENATSAASALYLQPWRGKEIAEVFDAPAHLMPPLGSIFDSLLDSFLTARPANAISSESEEHERDDEDEDAEMDVVENATSNLITVDTRIDREVDQKEMDTFVELFKHYAVQAPIPSQQTQPRTNGVHKTDGISKPHTNGTSHASHAIPAVTPAHIQVNDTTKKSQAPAPDPADASLVETSPVITGKKRKKSLG</sequence>
<evidence type="ECO:0000256" key="8">
    <source>
        <dbReference type="PROSITE-ProRule" id="PRU00221"/>
    </source>
</evidence>
<dbReference type="GO" id="GO:0045943">
    <property type="term" value="P:positive regulation of transcription by RNA polymerase I"/>
    <property type="evidence" value="ECO:0007669"/>
    <property type="project" value="InterPro"/>
</dbReference>
<dbReference type="AlphaFoldDB" id="A0A165C9B2"/>
<feature type="region of interest" description="Disordered" evidence="9">
    <location>
        <begin position="867"/>
        <end position="886"/>
    </location>
</feature>
<reference evidence="11 12" key="1">
    <citation type="journal article" date="2016" name="Mol. Biol. Evol.">
        <title>Comparative Genomics of Early-Diverging Mushroom-Forming Fungi Provides Insights into the Origins of Lignocellulose Decay Capabilities.</title>
        <authorList>
            <person name="Nagy L.G."/>
            <person name="Riley R."/>
            <person name="Tritt A."/>
            <person name="Adam C."/>
            <person name="Daum C."/>
            <person name="Floudas D."/>
            <person name="Sun H."/>
            <person name="Yadav J.S."/>
            <person name="Pangilinan J."/>
            <person name="Larsson K.H."/>
            <person name="Matsuura K."/>
            <person name="Barry K."/>
            <person name="Labutti K."/>
            <person name="Kuo R."/>
            <person name="Ohm R.A."/>
            <person name="Bhattacharya S.S."/>
            <person name="Shirouzu T."/>
            <person name="Yoshinaga Y."/>
            <person name="Martin F.M."/>
            <person name="Grigoriev I.V."/>
            <person name="Hibbett D.S."/>
        </authorList>
    </citation>
    <scope>NUCLEOTIDE SEQUENCE [LARGE SCALE GENOMIC DNA]</scope>
    <source>
        <strain evidence="11 12">93-53</strain>
    </source>
</reference>
<evidence type="ECO:0000313" key="11">
    <source>
        <dbReference type="EMBL" id="KZT02424.1"/>
    </source>
</evidence>
<dbReference type="GO" id="GO:2000234">
    <property type="term" value="P:positive regulation of rRNA processing"/>
    <property type="evidence" value="ECO:0007669"/>
    <property type="project" value="TreeGrafter"/>
</dbReference>
<dbReference type="STRING" id="1314785.A0A165C9B2"/>
<keyword evidence="3" id="KW-0698">rRNA processing</keyword>
<protein>
    <submittedName>
        <fullName evidence="11">WD40 repeat-like protein</fullName>
    </submittedName>
</protein>
<dbReference type="PANTHER" id="PTHR44215">
    <property type="entry name" value="WD REPEAT-CONTAINING PROTEIN 75"/>
    <property type="match status" value="1"/>
</dbReference>
<dbReference type="EMBL" id="KV427652">
    <property type="protein sequence ID" value="KZT02424.1"/>
    <property type="molecule type" value="Genomic_DNA"/>
</dbReference>
<evidence type="ECO:0000256" key="2">
    <source>
        <dbReference type="ARBA" id="ARBA00022517"/>
    </source>
</evidence>
<dbReference type="GO" id="GO:0032040">
    <property type="term" value="C:small-subunit processome"/>
    <property type="evidence" value="ECO:0007669"/>
    <property type="project" value="InterPro"/>
</dbReference>
<dbReference type="InParanoid" id="A0A165C9B2"/>
<keyword evidence="4 8" id="KW-0853">WD repeat</keyword>
<evidence type="ECO:0000256" key="7">
    <source>
        <dbReference type="ARBA" id="ARBA00023242"/>
    </source>
</evidence>
<name>A0A165C9B2_9APHY</name>
<dbReference type="InterPro" id="IPR057644">
    <property type="entry name" value="Beta-prop_WDR75_2nd"/>
</dbReference>
<dbReference type="PROSITE" id="PS50294">
    <property type="entry name" value="WD_REPEATS_REGION"/>
    <property type="match status" value="1"/>
</dbReference>
<evidence type="ECO:0000256" key="1">
    <source>
        <dbReference type="ARBA" id="ARBA00004604"/>
    </source>
</evidence>
<dbReference type="InterPro" id="IPR036322">
    <property type="entry name" value="WD40_repeat_dom_sf"/>
</dbReference>
<feature type="domain" description="WD repeat-containing protein 75 second beta-propeller" evidence="10">
    <location>
        <begin position="444"/>
        <end position="733"/>
    </location>
</feature>
<dbReference type="Proteomes" id="UP000076871">
    <property type="component" value="Unassembled WGS sequence"/>
</dbReference>
<dbReference type="SUPFAM" id="SSF69322">
    <property type="entry name" value="Tricorn protease domain 2"/>
    <property type="match status" value="1"/>
</dbReference>
<evidence type="ECO:0000256" key="6">
    <source>
        <dbReference type="ARBA" id="ARBA00023163"/>
    </source>
</evidence>
<organism evidence="11 12">
    <name type="scientific">Laetiporus sulphureus 93-53</name>
    <dbReference type="NCBI Taxonomy" id="1314785"/>
    <lineage>
        <taxon>Eukaryota</taxon>
        <taxon>Fungi</taxon>
        <taxon>Dikarya</taxon>
        <taxon>Basidiomycota</taxon>
        <taxon>Agaricomycotina</taxon>
        <taxon>Agaricomycetes</taxon>
        <taxon>Polyporales</taxon>
        <taxon>Laetiporus</taxon>
    </lineage>
</organism>
<keyword evidence="12" id="KW-1185">Reference proteome</keyword>
<evidence type="ECO:0000256" key="5">
    <source>
        <dbReference type="ARBA" id="ARBA00022737"/>
    </source>
</evidence>
<dbReference type="Pfam" id="PF23869">
    <property type="entry name" value="Beta-prop_WDR75_1st"/>
    <property type="match status" value="1"/>
</dbReference>
<dbReference type="InterPro" id="IPR015943">
    <property type="entry name" value="WD40/YVTN_repeat-like_dom_sf"/>
</dbReference>
<gene>
    <name evidence="11" type="ORF">LAESUDRAFT_762770</name>
</gene>
<dbReference type="OrthoDB" id="4096at2759"/>
<keyword evidence="5" id="KW-0677">Repeat</keyword>
<dbReference type="PROSITE" id="PS50082">
    <property type="entry name" value="WD_REPEATS_2"/>
    <property type="match status" value="2"/>
</dbReference>
<evidence type="ECO:0000256" key="4">
    <source>
        <dbReference type="ARBA" id="ARBA00022574"/>
    </source>
</evidence>
<dbReference type="Pfam" id="PF23769">
    <property type="entry name" value="Beta-prop_WDR75_2nd"/>
    <property type="match status" value="1"/>
</dbReference>
<evidence type="ECO:0000256" key="9">
    <source>
        <dbReference type="SAM" id="MobiDB-lite"/>
    </source>
</evidence>
<keyword evidence="2" id="KW-0690">Ribosome biogenesis</keyword>
<keyword evidence="7" id="KW-0539">Nucleus</keyword>
<dbReference type="FunCoup" id="A0A165C9B2">
    <property type="interactions" value="612"/>
</dbReference>
<accession>A0A165C9B2</accession>
<feature type="region of interest" description="Disordered" evidence="9">
    <location>
        <begin position="28"/>
        <end position="48"/>
    </location>
</feature>
<dbReference type="PANTHER" id="PTHR44215:SF1">
    <property type="entry name" value="WD REPEAT-CONTAINING PROTEIN 75"/>
    <property type="match status" value="1"/>
</dbReference>
<feature type="compositionally biased region" description="Polar residues" evidence="9">
    <location>
        <begin position="929"/>
        <end position="938"/>
    </location>
</feature>
<evidence type="ECO:0000256" key="3">
    <source>
        <dbReference type="ARBA" id="ARBA00022552"/>
    </source>
</evidence>
<evidence type="ECO:0000259" key="10">
    <source>
        <dbReference type="Pfam" id="PF23769"/>
    </source>
</evidence>
<feature type="region of interest" description="Disordered" evidence="9">
    <location>
        <begin position="927"/>
        <end position="1008"/>
    </location>
</feature>
<dbReference type="GeneID" id="63830181"/>
<dbReference type="InterPro" id="IPR053826">
    <property type="entry name" value="WDR75"/>
</dbReference>
<dbReference type="InterPro" id="IPR001680">
    <property type="entry name" value="WD40_rpt"/>
</dbReference>
<dbReference type="SMART" id="SM00320">
    <property type="entry name" value="WD40"/>
    <property type="match status" value="6"/>
</dbReference>
<feature type="repeat" description="WD" evidence="8">
    <location>
        <begin position="143"/>
        <end position="165"/>
    </location>
</feature>
<dbReference type="SUPFAM" id="SSF50978">
    <property type="entry name" value="WD40 repeat-like"/>
    <property type="match status" value="1"/>
</dbReference>
<dbReference type="RefSeq" id="XP_040760164.1">
    <property type="nucleotide sequence ID" value="XM_040913153.1"/>
</dbReference>
<dbReference type="Gene3D" id="2.130.10.10">
    <property type="entry name" value="YVTN repeat-like/Quinoprotein amine dehydrogenase"/>
    <property type="match status" value="3"/>
</dbReference>
<dbReference type="GO" id="GO:0006364">
    <property type="term" value="P:rRNA processing"/>
    <property type="evidence" value="ECO:0007669"/>
    <property type="project" value="UniProtKB-KW"/>
</dbReference>
<feature type="compositionally biased region" description="Acidic residues" evidence="9">
    <location>
        <begin position="872"/>
        <end position="886"/>
    </location>
</feature>